<comment type="caution">
    <text evidence="1">The sequence shown here is derived from an EMBL/GenBank/DDBJ whole genome shotgun (WGS) entry which is preliminary data.</text>
</comment>
<sequence length="259" mass="28288">MGSILSSPRAAQEATEQEIPPIFCWTKMGAESGQPLSDIIRRKDLERESGGGVFGWGIGNSVGPAIQHARMAERVSNLQALFTPMKAAPKTIDSAPTSIVMWLAQVGRNEQIEPLPEHMLITSRGQSGSGEEKRGHYALICRSTEPLAAQRLRHSIDHRAVCNLVSSNPVGSSQVTSVVRYCNKASSGIREYPVLFRADLIGQAFVRLAHPVTLSGELLDKYRALCDSSGPDEWMMGIKGLKRAALNATPEKRQQPQLF</sequence>
<dbReference type="AlphaFoldDB" id="A0A7C9HZ16"/>
<evidence type="ECO:0000313" key="2">
    <source>
        <dbReference type="Proteomes" id="UP000479692"/>
    </source>
</evidence>
<dbReference type="RefSeq" id="WP_156641871.1">
    <property type="nucleotide sequence ID" value="NZ_WOXT01000002.1"/>
</dbReference>
<proteinExistence type="predicted"/>
<protein>
    <submittedName>
        <fullName evidence="1">Uncharacterized protein</fullName>
    </submittedName>
</protein>
<keyword evidence="2" id="KW-1185">Reference proteome</keyword>
<accession>A0A7C9HZ16</accession>
<dbReference type="Proteomes" id="UP000479692">
    <property type="component" value="Unassembled WGS sequence"/>
</dbReference>
<evidence type="ECO:0000313" key="1">
    <source>
        <dbReference type="EMBL" id="MUV14574.1"/>
    </source>
</evidence>
<dbReference type="EMBL" id="WOXT01000002">
    <property type="protein sequence ID" value="MUV14574.1"/>
    <property type="molecule type" value="Genomic_DNA"/>
</dbReference>
<gene>
    <name evidence="1" type="ORF">GN331_10185</name>
</gene>
<reference evidence="1 2" key="1">
    <citation type="submission" date="2019-12" db="EMBL/GenBank/DDBJ databases">
        <authorList>
            <person name="Xu J."/>
        </authorList>
    </citation>
    <scope>NUCLEOTIDE SEQUENCE [LARGE SCALE GENOMIC DNA]</scope>
    <source>
        <strain evidence="1 2">HX-5-24</strain>
    </source>
</reference>
<organism evidence="1 2">
    <name type="scientific">Noviluteimonas gilva</name>
    <dbReference type="NCBI Taxonomy" id="2682097"/>
    <lineage>
        <taxon>Bacteria</taxon>
        <taxon>Pseudomonadati</taxon>
        <taxon>Pseudomonadota</taxon>
        <taxon>Gammaproteobacteria</taxon>
        <taxon>Lysobacterales</taxon>
        <taxon>Lysobacteraceae</taxon>
        <taxon>Noviluteimonas</taxon>
    </lineage>
</organism>
<name>A0A7C9HZ16_9GAMM</name>